<dbReference type="HOGENOM" id="CLU_803858_0_0_9"/>
<accession>E7MKZ8</accession>
<dbReference type="EMBL" id="AECQ01000003">
    <property type="protein sequence ID" value="EFW25423.1"/>
    <property type="molecule type" value="Genomic_DNA"/>
</dbReference>
<proteinExistence type="predicted"/>
<name>E7MKZ8_9FIRM</name>
<keyword evidence="2" id="KW-1185">Reference proteome</keyword>
<sequence>MQTFFNKTNIYDDLQSVLSISEWLRAITGELVVDATVSSLGYSDFFRQLEEFELSRAGKRTQSNNIQAKSLEILIPDSIQDCKQCVRILMSELFAAERPLPYAAWVETRGKGRYLQILISERYYNSEPLVYEDFWKSDRFQNKVTGRLCKADDPQARRIVKAGDLRKTWTSHFSLKSRIFTADGYARKRSNRKERIGFDRLLSHIRQCIAAAFVKLKIQFKKEFLLPKLKRHDWLNKYQNINLTRINSAIQHIEQELQLEWIALRDGYFLQEGKIYDRFMGLAKRYANKMKQGFSNHPIDGGRKKIKLSFSVFMNVIRVQENIDTVIEDFDKEIDEFRMNYRYGI</sequence>
<evidence type="ECO:0000313" key="1">
    <source>
        <dbReference type="EMBL" id="EFW25423.1"/>
    </source>
</evidence>
<dbReference type="Proteomes" id="UP000004097">
    <property type="component" value="Unassembled WGS sequence"/>
</dbReference>
<gene>
    <name evidence="1" type="ORF">HMPREF9430_00194</name>
</gene>
<protein>
    <submittedName>
        <fullName evidence="1">Uncharacterized protein</fullName>
    </submittedName>
</protein>
<organism evidence="1 2">
    <name type="scientific">Solobacterium moorei F0204</name>
    <dbReference type="NCBI Taxonomy" id="706433"/>
    <lineage>
        <taxon>Bacteria</taxon>
        <taxon>Bacillati</taxon>
        <taxon>Bacillota</taxon>
        <taxon>Erysipelotrichia</taxon>
        <taxon>Erysipelotrichales</taxon>
        <taxon>Erysipelotrichaceae</taxon>
        <taxon>Solobacterium</taxon>
    </lineage>
</organism>
<evidence type="ECO:0000313" key="2">
    <source>
        <dbReference type="Proteomes" id="UP000004097"/>
    </source>
</evidence>
<comment type="caution">
    <text evidence="1">The sequence shown here is derived from an EMBL/GenBank/DDBJ whole genome shotgun (WGS) entry which is preliminary data.</text>
</comment>
<dbReference type="RefSeq" id="WP_006525051.1">
    <property type="nucleotide sequence ID" value="NZ_GL637644.1"/>
</dbReference>
<reference evidence="1 2" key="1">
    <citation type="submission" date="2010-08" db="EMBL/GenBank/DDBJ databases">
        <authorList>
            <person name="Weinstock G."/>
            <person name="Sodergren E."/>
            <person name="Clifton S."/>
            <person name="Fulton L."/>
            <person name="Fulton B."/>
            <person name="Courtney L."/>
            <person name="Fronick C."/>
            <person name="Harrison M."/>
            <person name="Strong C."/>
            <person name="Farmer C."/>
            <person name="Delahaunty K."/>
            <person name="Markovic C."/>
            <person name="Hall O."/>
            <person name="Minx P."/>
            <person name="Tomlinson C."/>
            <person name="Mitreva M."/>
            <person name="Hou S."/>
            <person name="Chen J."/>
            <person name="Wollam A."/>
            <person name="Pepin K.H."/>
            <person name="Johnson M."/>
            <person name="Bhonagiri V."/>
            <person name="Zhang X."/>
            <person name="Suruliraj S."/>
            <person name="Warren W."/>
            <person name="Chinwalla A."/>
            <person name="Mardis E.R."/>
            <person name="Wilson R.K."/>
        </authorList>
    </citation>
    <scope>NUCLEOTIDE SEQUENCE [LARGE SCALE GENOMIC DNA]</scope>
    <source>
        <strain evidence="1 2">F0204</strain>
    </source>
</reference>
<dbReference type="AlphaFoldDB" id="E7MKZ8"/>
<dbReference type="STRING" id="706433.HMPREF9430_00194"/>
<dbReference type="eggNOG" id="ENOG50334IQ">
    <property type="taxonomic scope" value="Bacteria"/>
</dbReference>